<organism evidence="3 4">
    <name type="scientific">Mycolicibacterium thermoresistibile</name>
    <name type="common">Mycobacterium thermoresistibile</name>
    <dbReference type="NCBI Taxonomy" id="1797"/>
    <lineage>
        <taxon>Bacteria</taxon>
        <taxon>Bacillati</taxon>
        <taxon>Actinomycetota</taxon>
        <taxon>Actinomycetes</taxon>
        <taxon>Mycobacteriales</taxon>
        <taxon>Mycobacteriaceae</taxon>
        <taxon>Mycolicibacterium</taxon>
    </lineage>
</organism>
<dbReference type="OMA" id="MHSYNRI"/>
<reference evidence="4" key="2">
    <citation type="submission" date="2016-02" db="EMBL/GenBank/DDBJ databases">
        <title>Draft genome sequence of five rapidly growing Mycobacterium species.</title>
        <authorList>
            <person name="Katahira K."/>
            <person name="Gotou Y."/>
            <person name="Iida K."/>
            <person name="Ogura Y."/>
            <person name="Hayashi T."/>
        </authorList>
    </citation>
    <scope>NUCLEOTIDE SEQUENCE [LARGE SCALE GENOMIC DNA]</scope>
    <source>
        <strain evidence="4">JCM6362</strain>
    </source>
</reference>
<dbReference type="EMBL" id="BCTB01000009">
    <property type="protein sequence ID" value="GAT14564.1"/>
    <property type="molecule type" value="Genomic_DNA"/>
</dbReference>
<evidence type="ECO:0000313" key="3">
    <source>
        <dbReference type="EMBL" id="GAT14564.1"/>
    </source>
</evidence>
<evidence type="ECO:0000313" key="4">
    <source>
        <dbReference type="Proteomes" id="UP000069654"/>
    </source>
</evidence>
<dbReference type="OrthoDB" id="4749152at2"/>
<reference evidence="3 4" key="1">
    <citation type="journal article" date="2016" name="Genome Announc.">
        <title>Draft Genome Sequences of Five Rapidly Growing Mycobacterium Species, M. thermoresistibile, M. fortuitum subsp. acetamidolyticum, M. canariasense, M. brisbanense, and M. novocastrense.</title>
        <authorList>
            <person name="Katahira K."/>
            <person name="Ogura Y."/>
            <person name="Gotoh Y."/>
            <person name="Hayashi T."/>
        </authorList>
    </citation>
    <scope>NUCLEOTIDE SEQUENCE [LARGE SCALE GENOMIC DNA]</scope>
    <source>
        <strain evidence="3 4">JCM6362</strain>
    </source>
</reference>
<accession>A0A100XDL8</accession>
<name>A0A100XDL8_MYCTH</name>
<dbReference type="STRING" id="1797.RMCT_1534"/>
<keyword evidence="3" id="KW-0449">Lipoprotein</keyword>
<sequence length="214" mass="23564">MSAARYAVALTLLAGALAGCGDDIPDYQSIWTTTHTSAAPTSQEPVPIHQYLESVGVVGRPVPPDEVRDFTITLPTPPGWQPYHNPNFAPGTRVIAKGDTYPIAMLMVFELTGDFDVARAIEHGHADAERSQNFKRLNASNENWRGFPSSMIEGSYDLNGRRMQSYNRIVIPTGPPPERQRYLIQLTVTSFAEDAAEHGPDIETIIRDFSVAPK</sequence>
<dbReference type="InterPro" id="IPR019674">
    <property type="entry name" value="Lipoprotein_LpqN/LpqT-like"/>
</dbReference>
<dbReference type="AlphaFoldDB" id="A0A100XDL8"/>
<keyword evidence="1 2" id="KW-0732">Signal</keyword>
<dbReference type="Gene3D" id="3.40.1000.10">
    <property type="entry name" value="Mog1/PsbP, alpha/beta/alpha sandwich"/>
    <property type="match status" value="1"/>
</dbReference>
<dbReference type="Pfam" id="PF10738">
    <property type="entry name" value="Lpp-LpqN"/>
    <property type="match status" value="1"/>
</dbReference>
<gene>
    <name evidence="3" type="ORF">RMCT_1534</name>
</gene>
<proteinExistence type="predicted"/>
<evidence type="ECO:0000256" key="2">
    <source>
        <dbReference type="SAM" id="SignalP"/>
    </source>
</evidence>
<evidence type="ECO:0000256" key="1">
    <source>
        <dbReference type="ARBA" id="ARBA00022729"/>
    </source>
</evidence>
<comment type="caution">
    <text evidence="3">The sequence shown here is derived from an EMBL/GenBank/DDBJ whole genome shotgun (WGS) entry which is preliminary data.</text>
</comment>
<feature type="signal peptide" evidence="2">
    <location>
        <begin position="1"/>
        <end position="18"/>
    </location>
</feature>
<dbReference type="PROSITE" id="PS51257">
    <property type="entry name" value="PROKAR_LIPOPROTEIN"/>
    <property type="match status" value="1"/>
</dbReference>
<dbReference type="Proteomes" id="UP000069654">
    <property type="component" value="Unassembled WGS sequence"/>
</dbReference>
<protein>
    <submittedName>
        <fullName evidence="3">Lipoprotein LpqN</fullName>
    </submittedName>
</protein>
<dbReference type="RefSeq" id="WP_003924088.1">
    <property type="nucleotide sequence ID" value="NZ_BCTB01000009.1"/>
</dbReference>
<feature type="chain" id="PRO_5038785232" evidence="2">
    <location>
        <begin position="19"/>
        <end position="214"/>
    </location>
</feature>